<proteinExistence type="predicted"/>
<keyword evidence="8 9" id="KW-0472">Membrane</keyword>
<dbReference type="PANTHER" id="PTHR32502:SF8">
    <property type="entry name" value="N-ACETYLGALACTOSAMINE PERMEASE IIC COMPONENT 1"/>
    <property type="match status" value="1"/>
</dbReference>
<evidence type="ECO:0000313" key="11">
    <source>
        <dbReference type="Proteomes" id="UP001652461"/>
    </source>
</evidence>
<keyword evidence="5" id="KW-0598">Phosphotransferase system</keyword>
<keyword evidence="4 10" id="KW-0762">Sugar transport</keyword>
<evidence type="ECO:0000313" key="10">
    <source>
        <dbReference type="EMBL" id="MCU6698064.1"/>
    </source>
</evidence>
<keyword evidence="6 9" id="KW-0812">Transmembrane</keyword>
<evidence type="ECO:0000256" key="7">
    <source>
        <dbReference type="ARBA" id="ARBA00022989"/>
    </source>
</evidence>
<evidence type="ECO:0000256" key="2">
    <source>
        <dbReference type="ARBA" id="ARBA00022448"/>
    </source>
</evidence>
<dbReference type="PROSITE" id="PS51106">
    <property type="entry name" value="PTS_EIIC_TYPE_4"/>
    <property type="match status" value="1"/>
</dbReference>
<dbReference type="Proteomes" id="UP001652461">
    <property type="component" value="Unassembled WGS sequence"/>
</dbReference>
<feature type="transmembrane region" description="Helical" evidence="9">
    <location>
        <begin position="58"/>
        <end position="88"/>
    </location>
</feature>
<organism evidence="10 11">
    <name type="scientific">Laedolimicola ammoniilytica</name>
    <dbReference type="NCBI Taxonomy" id="2981771"/>
    <lineage>
        <taxon>Bacteria</taxon>
        <taxon>Bacillati</taxon>
        <taxon>Bacillota</taxon>
        <taxon>Clostridia</taxon>
        <taxon>Lachnospirales</taxon>
        <taxon>Lachnospiraceae</taxon>
        <taxon>Laedolimicola</taxon>
    </lineage>
</organism>
<dbReference type="EMBL" id="JAOQKC010000024">
    <property type="protein sequence ID" value="MCU6698064.1"/>
    <property type="molecule type" value="Genomic_DNA"/>
</dbReference>
<accession>A0ABT2S0G3</accession>
<name>A0ABT2S0G3_9FIRM</name>
<keyword evidence="11" id="KW-1185">Reference proteome</keyword>
<evidence type="ECO:0000256" key="6">
    <source>
        <dbReference type="ARBA" id="ARBA00022692"/>
    </source>
</evidence>
<dbReference type="Pfam" id="PF03609">
    <property type="entry name" value="EII-Sor"/>
    <property type="match status" value="1"/>
</dbReference>
<feature type="transmembrane region" description="Helical" evidence="9">
    <location>
        <begin position="208"/>
        <end position="235"/>
    </location>
</feature>
<comment type="caution">
    <text evidence="10">The sequence shown here is derived from an EMBL/GenBank/DDBJ whole genome shotgun (WGS) entry which is preliminary data.</text>
</comment>
<gene>
    <name evidence="10" type="ORF">OCV63_14370</name>
</gene>
<keyword evidence="7 9" id="KW-1133">Transmembrane helix</keyword>
<feature type="transmembrane region" description="Helical" evidence="9">
    <location>
        <begin position="28"/>
        <end position="46"/>
    </location>
</feature>
<evidence type="ECO:0000256" key="3">
    <source>
        <dbReference type="ARBA" id="ARBA00022475"/>
    </source>
</evidence>
<evidence type="ECO:0000256" key="8">
    <source>
        <dbReference type="ARBA" id="ARBA00023136"/>
    </source>
</evidence>
<keyword evidence="2" id="KW-0813">Transport</keyword>
<reference evidence="10 11" key="1">
    <citation type="journal article" date="2021" name="ISME Commun">
        <title>Automated analysis of genomic sequences facilitates high-throughput and comprehensive description of bacteria.</title>
        <authorList>
            <person name="Hitch T.C.A."/>
        </authorList>
    </citation>
    <scope>NUCLEOTIDE SEQUENCE [LARGE SCALE GENOMIC DNA]</scope>
    <source>
        <strain evidence="10 11">Sanger_04</strain>
    </source>
</reference>
<evidence type="ECO:0000256" key="5">
    <source>
        <dbReference type="ARBA" id="ARBA00022683"/>
    </source>
</evidence>
<dbReference type="RefSeq" id="WP_158364993.1">
    <property type="nucleotide sequence ID" value="NZ_JAOQKC010000024.1"/>
</dbReference>
<protein>
    <submittedName>
        <fullName evidence="10">PTS sugar transporter subunit IIC</fullName>
    </submittedName>
</protein>
<keyword evidence="3" id="KW-1003">Cell membrane</keyword>
<dbReference type="InterPro" id="IPR050303">
    <property type="entry name" value="GatZ_KbaZ_carbometab"/>
</dbReference>
<feature type="transmembrane region" description="Helical" evidence="9">
    <location>
        <begin position="173"/>
        <end position="196"/>
    </location>
</feature>
<comment type="subcellular location">
    <subcellularLocation>
        <location evidence="1">Cell membrane</location>
        <topology evidence="1">Multi-pass membrane protein</topology>
    </subcellularLocation>
</comment>
<feature type="transmembrane region" description="Helical" evidence="9">
    <location>
        <begin position="94"/>
        <end position="121"/>
    </location>
</feature>
<dbReference type="InterPro" id="IPR004700">
    <property type="entry name" value="PTS_IIC_man"/>
</dbReference>
<sequence>MGSNLGIALLLGLVGAFAIYDYAIGTNYIFRPLVTGVLVGIVMGDVRQGTIIGASLELMFMGAVSVGAYIPPDIVTGGILGTAFAIGLGKDTGIAMALALPISMIALVVNNLVFMLGTVIATRADKYAAEGNAKGVFRVMNFFGFIRCLSTFILVFAGYYLGSDVMQKFLDSIPAFITNGLSVAAGLLPAVGIAVLAKMILNKQLIPFLFLGFVLCSYFNAPILAVAIIGIIIAVEKSGLLAPKGAAAEAAVNTIAEEDEDDDF</sequence>
<evidence type="ECO:0000256" key="9">
    <source>
        <dbReference type="SAM" id="Phobius"/>
    </source>
</evidence>
<evidence type="ECO:0000256" key="4">
    <source>
        <dbReference type="ARBA" id="ARBA00022597"/>
    </source>
</evidence>
<feature type="transmembrane region" description="Helical" evidence="9">
    <location>
        <begin position="142"/>
        <end position="161"/>
    </location>
</feature>
<evidence type="ECO:0000256" key="1">
    <source>
        <dbReference type="ARBA" id="ARBA00004651"/>
    </source>
</evidence>
<dbReference type="PANTHER" id="PTHR32502">
    <property type="entry name" value="N-ACETYLGALACTOSAMINE PERMEASE II COMPONENT-RELATED"/>
    <property type="match status" value="1"/>
</dbReference>